<evidence type="ECO:0000313" key="2">
    <source>
        <dbReference type="Proteomes" id="UP000499080"/>
    </source>
</evidence>
<gene>
    <name evidence="1" type="ORF">AVEN_188864_1</name>
</gene>
<dbReference type="Proteomes" id="UP000499080">
    <property type="component" value="Unassembled WGS sequence"/>
</dbReference>
<organism evidence="1 2">
    <name type="scientific">Araneus ventricosus</name>
    <name type="common">Orbweaver spider</name>
    <name type="synonym">Epeira ventricosa</name>
    <dbReference type="NCBI Taxonomy" id="182803"/>
    <lineage>
        <taxon>Eukaryota</taxon>
        <taxon>Metazoa</taxon>
        <taxon>Ecdysozoa</taxon>
        <taxon>Arthropoda</taxon>
        <taxon>Chelicerata</taxon>
        <taxon>Arachnida</taxon>
        <taxon>Araneae</taxon>
        <taxon>Araneomorphae</taxon>
        <taxon>Entelegynae</taxon>
        <taxon>Araneoidea</taxon>
        <taxon>Araneidae</taxon>
        <taxon>Araneus</taxon>
    </lineage>
</organism>
<proteinExistence type="predicted"/>
<dbReference type="EMBL" id="BGPR01159998">
    <property type="protein sequence ID" value="GBL92289.1"/>
    <property type="molecule type" value="Genomic_DNA"/>
</dbReference>
<comment type="caution">
    <text evidence="1">The sequence shown here is derived from an EMBL/GenBank/DDBJ whole genome shotgun (WGS) entry which is preliminary data.</text>
</comment>
<name>A0A4Y2BKZ8_ARAVE</name>
<sequence>MWGRDYLVVRFRFGAGGYQGRNLFPLKMHVGPCLPCGHAVKVEEAPQRHGRVQTREEGGENPCHHHGCVRHLLAALLRDGSAHGPLHLLRTPSPALLAVPVARIPQLHPQPTHLHPLQPGLQEGVRESDMGKAPPVGENMNAVVEGCPAASS</sequence>
<evidence type="ECO:0000313" key="1">
    <source>
        <dbReference type="EMBL" id="GBL92289.1"/>
    </source>
</evidence>
<reference evidence="1 2" key="1">
    <citation type="journal article" date="2019" name="Sci. Rep.">
        <title>Orb-weaving spider Araneus ventricosus genome elucidates the spidroin gene catalogue.</title>
        <authorList>
            <person name="Kono N."/>
            <person name="Nakamura H."/>
            <person name="Ohtoshi R."/>
            <person name="Moran D.A.P."/>
            <person name="Shinohara A."/>
            <person name="Yoshida Y."/>
            <person name="Fujiwara M."/>
            <person name="Mori M."/>
            <person name="Tomita M."/>
            <person name="Arakawa K."/>
        </authorList>
    </citation>
    <scope>NUCLEOTIDE SEQUENCE [LARGE SCALE GENOMIC DNA]</scope>
</reference>
<accession>A0A4Y2BKZ8</accession>
<keyword evidence="2" id="KW-1185">Reference proteome</keyword>
<protein>
    <submittedName>
        <fullName evidence="1">Uncharacterized protein</fullName>
    </submittedName>
</protein>
<dbReference type="AlphaFoldDB" id="A0A4Y2BKZ8"/>